<proteinExistence type="predicted"/>
<keyword evidence="4" id="KW-1185">Reference proteome</keyword>
<dbReference type="AlphaFoldDB" id="A0A511JH60"/>
<evidence type="ECO:0000313" key="3">
    <source>
        <dbReference type="EMBL" id="GEL97314.1"/>
    </source>
</evidence>
<accession>A0A511JH60</accession>
<protein>
    <submittedName>
        <fullName evidence="3">Membrane protein</fullName>
    </submittedName>
</protein>
<dbReference type="EMBL" id="BJWH01000003">
    <property type="protein sequence ID" value="GEL97314.1"/>
    <property type="molecule type" value="Genomic_DNA"/>
</dbReference>
<organism evidence="3 4">
    <name type="scientific">Cellulomonas terrae</name>
    <dbReference type="NCBI Taxonomy" id="311234"/>
    <lineage>
        <taxon>Bacteria</taxon>
        <taxon>Bacillati</taxon>
        <taxon>Actinomycetota</taxon>
        <taxon>Actinomycetes</taxon>
        <taxon>Micrococcales</taxon>
        <taxon>Cellulomonadaceae</taxon>
        <taxon>Cellulomonas</taxon>
    </lineage>
</organism>
<name>A0A511JH60_9CELL</name>
<dbReference type="RefSeq" id="WP_222595408.1">
    <property type="nucleotide sequence ID" value="NZ_BJWH01000003.1"/>
</dbReference>
<feature type="region of interest" description="Disordered" evidence="1">
    <location>
        <begin position="97"/>
        <end position="122"/>
    </location>
</feature>
<dbReference type="Pfam" id="PF11303">
    <property type="entry name" value="DUF3105"/>
    <property type="match status" value="1"/>
</dbReference>
<evidence type="ECO:0000256" key="1">
    <source>
        <dbReference type="SAM" id="MobiDB-lite"/>
    </source>
</evidence>
<keyword evidence="2" id="KW-1133">Transmembrane helix</keyword>
<keyword evidence="2" id="KW-0472">Membrane</keyword>
<dbReference type="Proteomes" id="UP000321049">
    <property type="component" value="Unassembled WGS sequence"/>
</dbReference>
<dbReference type="InterPro" id="IPR021454">
    <property type="entry name" value="DUF3105"/>
</dbReference>
<evidence type="ECO:0000313" key="4">
    <source>
        <dbReference type="Proteomes" id="UP000321049"/>
    </source>
</evidence>
<evidence type="ECO:0000256" key="2">
    <source>
        <dbReference type="SAM" id="Phobius"/>
    </source>
</evidence>
<keyword evidence="2" id="KW-0812">Transmembrane</keyword>
<comment type="caution">
    <text evidence="3">The sequence shown here is derived from an EMBL/GenBank/DDBJ whole genome shotgun (WGS) entry which is preliminary data.</text>
</comment>
<gene>
    <name evidence="3" type="ORF">CTE05_08610</name>
</gene>
<reference evidence="3 4" key="1">
    <citation type="submission" date="2019-07" db="EMBL/GenBank/DDBJ databases">
        <title>Whole genome shotgun sequence of Cellulomonas terrae NBRC 100819.</title>
        <authorList>
            <person name="Hosoyama A."/>
            <person name="Uohara A."/>
            <person name="Ohji S."/>
            <person name="Ichikawa N."/>
        </authorList>
    </citation>
    <scope>NUCLEOTIDE SEQUENCE [LARGE SCALE GENOMIC DNA]</scope>
    <source>
        <strain evidence="3 4">NBRC 100819</strain>
    </source>
</reference>
<sequence>MSPDGKRSNDRAARKERLLQLQAAQRRAERRRTLFIVGIVAATLLALIIPTVVILTNEERRNDAVEAVASSPIEGEQDLPVSEATHVQGDVQYADVTEQPAEPTPAPEAPVEQGTLLPPVGGNHDPLPQTCGFYSEPIRDENAVHSLEHGAVWIAYRPGLGDAGSERLRALADENPYLLVSPYEGLAAPLVATAWGVRLELPSVDDSRLEPFLTRYLQGEQAPEPGASCEGVGG</sequence>
<feature type="transmembrane region" description="Helical" evidence="2">
    <location>
        <begin position="34"/>
        <end position="55"/>
    </location>
</feature>